<protein>
    <recommendedName>
        <fullName evidence="5">Tyr recombinase domain-containing protein</fullName>
    </recommendedName>
</protein>
<dbReference type="InterPro" id="IPR011010">
    <property type="entry name" value="DNA_brk_join_enz"/>
</dbReference>
<dbReference type="EMBL" id="JAACJP010000002">
    <property type="protein sequence ID" value="KAF5386972.1"/>
    <property type="molecule type" value="Genomic_DNA"/>
</dbReference>
<dbReference type="Gene3D" id="1.10.443.10">
    <property type="entry name" value="Intergrase catalytic core"/>
    <property type="match status" value="1"/>
</dbReference>
<evidence type="ECO:0000313" key="3">
    <source>
        <dbReference type="EMBL" id="KAF5386972.1"/>
    </source>
</evidence>
<dbReference type="PANTHER" id="PTHR34605:SF3">
    <property type="entry name" value="P CELL-TYPE AGGLUTINATION PROTEIN MAP4-LIKE-RELATED"/>
    <property type="match status" value="1"/>
</dbReference>
<sequence>MSAAWANGTRETYGSGLLIFHVFCDQRGVPEEERCPAHPTLILAFISACAGSYSGSALANILFGVQAWHTLHGQPWAASKAEIQAALTGGKARAPASSKNPKRDLFTTDLIERLRTQLDLTAPLDAAVFACLTVAFWSTARLGEFVLGNLTSFVAAEHVKRSDVRSTTDRADNPVTVIFVPKTKCSATGEDLYYAPQVGPCDPVAAMSNHLHINDLPQDTHLFGYTHEGQPRPMTRTAFTRRLNRAACALGTITLHFHGIHIGSVLEYMLRGVPLEVVKRMGRWSSEAFTVYLREHAVVLAPYLQDSPAFVPFNQAILPPVR</sequence>
<name>A0A8H5HPA2_9AGAR</name>
<dbReference type="AlphaFoldDB" id="A0A8H5HPA2"/>
<keyword evidence="1" id="KW-0238">DNA-binding</keyword>
<reference evidence="3 4" key="1">
    <citation type="journal article" date="2020" name="ISME J.">
        <title>Uncovering the hidden diversity of litter-decomposition mechanisms in mushroom-forming fungi.</title>
        <authorList>
            <person name="Floudas D."/>
            <person name="Bentzer J."/>
            <person name="Ahren D."/>
            <person name="Johansson T."/>
            <person name="Persson P."/>
            <person name="Tunlid A."/>
        </authorList>
    </citation>
    <scope>NUCLEOTIDE SEQUENCE [LARGE SCALE GENOMIC DNA]</scope>
    <source>
        <strain evidence="3 4">CBS 661.87</strain>
    </source>
</reference>
<keyword evidence="2" id="KW-0233">DNA recombination</keyword>
<accession>A0A8H5HPA2</accession>
<dbReference type="Gene3D" id="1.10.150.130">
    <property type="match status" value="1"/>
</dbReference>
<dbReference type="InterPro" id="IPR052925">
    <property type="entry name" value="Phage_Integrase-like_Recomb"/>
</dbReference>
<organism evidence="3 4">
    <name type="scientific">Tricholomella constricta</name>
    <dbReference type="NCBI Taxonomy" id="117010"/>
    <lineage>
        <taxon>Eukaryota</taxon>
        <taxon>Fungi</taxon>
        <taxon>Dikarya</taxon>
        <taxon>Basidiomycota</taxon>
        <taxon>Agaricomycotina</taxon>
        <taxon>Agaricomycetes</taxon>
        <taxon>Agaricomycetidae</taxon>
        <taxon>Agaricales</taxon>
        <taxon>Tricholomatineae</taxon>
        <taxon>Lyophyllaceae</taxon>
        <taxon>Tricholomella</taxon>
    </lineage>
</organism>
<dbReference type="GO" id="GO:0003677">
    <property type="term" value="F:DNA binding"/>
    <property type="evidence" value="ECO:0007669"/>
    <property type="project" value="UniProtKB-KW"/>
</dbReference>
<proteinExistence type="predicted"/>
<dbReference type="InterPro" id="IPR013762">
    <property type="entry name" value="Integrase-like_cat_sf"/>
</dbReference>
<evidence type="ECO:0000256" key="1">
    <source>
        <dbReference type="ARBA" id="ARBA00023125"/>
    </source>
</evidence>
<dbReference type="OrthoDB" id="2678913at2759"/>
<dbReference type="PANTHER" id="PTHR34605">
    <property type="entry name" value="PHAGE_INTEGRASE DOMAIN-CONTAINING PROTEIN"/>
    <property type="match status" value="1"/>
</dbReference>
<evidence type="ECO:0000313" key="4">
    <source>
        <dbReference type="Proteomes" id="UP000565441"/>
    </source>
</evidence>
<evidence type="ECO:0000256" key="2">
    <source>
        <dbReference type="ARBA" id="ARBA00023172"/>
    </source>
</evidence>
<dbReference type="SUPFAM" id="SSF56349">
    <property type="entry name" value="DNA breaking-rejoining enzymes"/>
    <property type="match status" value="1"/>
</dbReference>
<gene>
    <name evidence="3" type="ORF">D9615_001776</name>
</gene>
<keyword evidence="4" id="KW-1185">Reference proteome</keyword>
<evidence type="ECO:0008006" key="5">
    <source>
        <dbReference type="Google" id="ProtNLM"/>
    </source>
</evidence>
<dbReference type="SUPFAM" id="SSF47823">
    <property type="entry name" value="lambda integrase-like, N-terminal domain"/>
    <property type="match status" value="1"/>
</dbReference>
<dbReference type="Proteomes" id="UP000565441">
    <property type="component" value="Unassembled WGS sequence"/>
</dbReference>
<comment type="caution">
    <text evidence="3">The sequence shown here is derived from an EMBL/GenBank/DDBJ whole genome shotgun (WGS) entry which is preliminary data.</text>
</comment>
<dbReference type="GO" id="GO:0006310">
    <property type="term" value="P:DNA recombination"/>
    <property type="evidence" value="ECO:0007669"/>
    <property type="project" value="UniProtKB-KW"/>
</dbReference>
<dbReference type="GO" id="GO:0015074">
    <property type="term" value="P:DNA integration"/>
    <property type="evidence" value="ECO:0007669"/>
    <property type="project" value="InterPro"/>
</dbReference>
<dbReference type="InterPro" id="IPR010998">
    <property type="entry name" value="Integrase_recombinase_N"/>
</dbReference>